<dbReference type="GO" id="GO:0005506">
    <property type="term" value="F:iron ion binding"/>
    <property type="evidence" value="ECO:0007669"/>
    <property type="project" value="InterPro"/>
</dbReference>
<dbReference type="Gene3D" id="1.10.630.10">
    <property type="entry name" value="Cytochrome P450"/>
    <property type="match status" value="1"/>
</dbReference>
<evidence type="ECO:0000256" key="3">
    <source>
        <dbReference type="ARBA" id="ARBA00023004"/>
    </source>
</evidence>
<dbReference type="InterPro" id="IPR036396">
    <property type="entry name" value="Cyt_P450_sf"/>
</dbReference>
<name>A0A2P2IHE4_RHIMU</name>
<protein>
    <submittedName>
        <fullName evidence="4">Uncharacterized protein</fullName>
    </submittedName>
</protein>
<dbReference type="GO" id="GO:0020037">
    <property type="term" value="F:heme binding"/>
    <property type="evidence" value="ECO:0007669"/>
    <property type="project" value="InterPro"/>
</dbReference>
<comment type="similarity">
    <text evidence="1">Belongs to the cytochrome P450 family.</text>
</comment>
<dbReference type="GO" id="GO:0004497">
    <property type="term" value="F:monooxygenase activity"/>
    <property type="evidence" value="ECO:0007669"/>
    <property type="project" value="InterPro"/>
</dbReference>
<accession>A0A2P2IHE4</accession>
<dbReference type="AlphaFoldDB" id="A0A2P2IHE4"/>
<organism evidence="4">
    <name type="scientific">Rhizophora mucronata</name>
    <name type="common">Asiatic mangrove</name>
    <dbReference type="NCBI Taxonomy" id="61149"/>
    <lineage>
        <taxon>Eukaryota</taxon>
        <taxon>Viridiplantae</taxon>
        <taxon>Streptophyta</taxon>
        <taxon>Embryophyta</taxon>
        <taxon>Tracheophyta</taxon>
        <taxon>Spermatophyta</taxon>
        <taxon>Magnoliopsida</taxon>
        <taxon>eudicotyledons</taxon>
        <taxon>Gunneridae</taxon>
        <taxon>Pentapetalae</taxon>
        <taxon>rosids</taxon>
        <taxon>fabids</taxon>
        <taxon>Malpighiales</taxon>
        <taxon>Rhizophoraceae</taxon>
        <taxon>Rhizophora</taxon>
    </lineage>
</organism>
<keyword evidence="2" id="KW-0479">Metal-binding</keyword>
<evidence type="ECO:0000313" key="4">
    <source>
        <dbReference type="EMBL" id="MBW80621.1"/>
    </source>
</evidence>
<dbReference type="GO" id="GO:0016705">
    <property type="term" value="F:oxidoreductase activity, acting on paired donors, with incorporation or reduction of molecular oxygen"/>
    <property type="evidence" value="ECO:0007669"/>
    <property type="project" value="InterPro"/>
</dbReference>
<dbReference type="PANTHER" id="PTHR47955:SF15">
    <property type="entry name" value="CYTOCHROME P450 71A2-LIKE"/>
    <property type="match status" value="1"/>
</dbReference>
<sequence length="60" mass="6786">MKITPSPPKLPVIGNLHQLGTLPHRSLWHLSKRYVARTCSFNSAGYPQLSFPPLKQQLMC</sequence>
<dbReference type="SUPFAM" id="SSF48264">
    <property type="entry name" value="Cytochrome P450"/>
    <property type="match status" value="1"/>
</dbReference>
<evidence type="ECO:0000256" key="2">
    <source>
        <dbReference type="ARBA" id="ARBA00022723"/>
    </source>
</evidence>
<dbReference type="PANTHER" id="PTHR47955">
    <property type="entry name" value="CYTOCHROME P450 FAMILY 71 PROTEIN"/>
    <property type="match status" value="1"/>
</dbReference>
<dbReference type="EMBL" id="GGEC01000138">
    <property type="protein sequence ID" value="MBW80621.1"/>
    <property type="molecule type" value="Transcribed_RNA"/>
</dbReference>
<reference evidence="4" key="1">
    <citation type="submission" date="2018-02" db="EMBL/GenBank/DDBJ databases">
        <title>Rhizophora mucronata_Transcriptome.</title>
        <authorList>
            <person name="Meera S.P."/>
            <person name="Sreeshan A."/>
            <person name="Augustine A."/>
        </authorList>
    </citation>
    <scope>NUCLEOTIDE SEQUENCE</scope>
    <source>
        <tissue evidence="4">Leaf</tissue>
    </source>
</reference>
<proteinExistence type="inferred from homology"/>
<evidence type="ECO:0000256" key="1">
    <source>
        <dbReference type="ARBA" id="ARBA00010617"/>
    </source>
</evidence>
<keyword evidence="3" id="KW-0408">Iron</keyword>